<dbReference type="Gene3D" id="3.40.1080.10">
    <property type="entry name" value="Glutaconate Coenzyme A-transferase"/>
    <property type="match status" value="1"/>
</dbReference>
<reference evidence="3 4" key="1">
    <citation type="submission" date="2020-05" db="EMBL/GenBank/DDBJ databases">
        <title>MicrobeNet Type strains.</title>
        <authorList>
            <person name="Nicholson A.C."/>
        </authorList>
    </citation>
    <scope>NUCLEOTIDE SEQUENCE [LARGE SCALE GENOMIC DNA]</scope>
    <source>
        <strain evidence="3 4">JCM 14282</strain>
    </source>
</reference>
<accession>A0A7Y2M2J5</accession>
<protein>
    <submittedName>
        <fullName evidence="3">3-oxoacid CoA-transferase subunit A</fullName>
    </submittedName>
</protein>
<organism evidence="3 4">
    <name type="scientific">Microbacterium ulmi</name>
    <dbReference type="NCBI Taxonomy" id="179095"/>
    <lineage>
        <taxon>Bacteria</taxon>
        <taxon>Bacillati</taxon>
        <taxon>Actinomycetota</taxon>
        <taxon>Actinomycetes</taxon>
        <taxon>Micrococcales</taxon>
        <taxon>Microbacteriaceae</taxon>
        <taxon>Microbacterium</taxon>
    </lineage>
</organism>
<dbReference type="NCBIfam" id="TIGR02429">
    <property type="entry name" value="pcaI_scoA_fam"/>
    <property type="match status" value="1"/>
</dbReference>
<dbReference type="SMART" id="SM00882">
    <property type="entry name" value="CoA_trans"/>
    <property type="match status" value="1"/>
</dbReference>
<gene>
    <name evidence="3" type="ORF">HLA99_12165</name>
</gene>
<dbReference type="InterPro" id="IPR004163">
    <property type="entry name" value="CoA_transf_BS"/>
</dbReference>
<dbReference type="Proteomes" id="UP000543598">
    <property type="component" value="Unassembled WGS sequence"/>
</dbReference>
<dbReference type="AlphaFoldDB" id="A0A7Y2M2J5"/>
<dbReference type="InterPro" id="IPR004165">
    <property type="entry name" value="CoA_trans_fam_I"/>
</dbReference>
<dbReference type="EMBL" id="JABEMB010000018">
    <property type="protein sequence ID" value="NNH04599.1"/>
    <property type="molecule type" value="Genomic_DNA"/>
</dbReference>
<evidence type="ECO:0000256" key="1">
    <source>
        <dbReference type="ARBA" id="ARBA00005612"/>
    </source>
</evidence>
<dbReference type="PROSITE" id="PS01273">
    <property type="entry name" value="COA_TRANSF_1"/>
    <property type="match status" value="1"/>
</dbReference>
<evidence type="ECO:0000256" key="2">
    <source>
        <dbReference type="ARBA" id="ARBA00022679"/>
    </source>
</evidence>
<dbReference type="InterPro" id="IPR037171">
    <property type="entry name" value="NagB/RpiA_transferase-like"/>
</dbReference>
<evidence type="ECO:0000313" key="3">
    <source>
        <dbReference type="EMBL" id="NNH04599.1"/>
    </source>
</evidence>
<dbReference type="PANTHER" id="PTHR13707">
    <property type="entry name" value="KETOACID-COENZYME A TRANSFERASE"/>
    <property type="match status" value="1"/>
</dbReference>
<dbReference type="InterPro" id="IPR012792">
    <property type="entry name" value="3-oxoacid_CoA-transf_A"/>
</dbReference>
<comment type="caution">
    <text evidence="3">The sequence shown here is derived from an EMBL/GenBank/DDBJ whole genome shotgun (WGS) entry which is preliminary data.</text>
</comment>
<evidence type="ECO:0000313" key="4">
    <source>
        <dbReference type="Proteomes" id="UP000543598"/>
    </source>
</evidence>
<comment type="similarity">
    <text evidence="1">Belongs to the 3-oxoacid CoA-transferase subunit A family.</text>
</comment>
<proteinExistence type="inferred from homology"/>
<dbReference type="Pfam" id="PF01144">
    <property type="entry name" value="CoA_trans"/>
    <property type="match status" value="1"/>
</dbReference>
<sequence>MPSLPAPLARDRSPTAKIVLYEQVFAWRTGVIVIDKIFRDAAAAVADIVDGTTVLIGGFGRAGQPVELIDALIAHGARDLTIVNNNAGNGDTGLAALLATGRVRKVVCSFPRQHDSWVFDELYRSGRIELELVPQGNLAERIRAAGAGIGAFYSPTGVGTLLAEGKESRIIDGREYVLEYPIAADYALIGALRADRWGNLVYRKTARNFGPVMAAAAATTIVQVDEVVPLGGLDPEAVVTPGIFVDRIVVTGPRPWLRDGAFVGGVDLEGTPLDPAPAATGVAS</sequence>
<dbReference type="GO" id="GO:0008410">
    <property type="term" value="F:CoA-transferase activity"/>
    <property type="evidence" value="ECO:0007669"/>
    <property type="project" value="InterPro"/>
</dbReference>
<keyword evidence="2 3" id="KW-0808">Transferase</keyword>
<keyword evidence="4" id="KW-1185">Reference proteome</keyword>
<name>A0A7Y2M2J5_9MICO</name>
<dbReference type="SUPFAM" id="SSF100950">
    <property type="entry name" value="NagB/RpiA/CoA transferase-like"/>
    <property type="match status" value="1"/>
</dbReference>
<dbReference type="PANTHER" id="PTHR13707:SF60">
    <property type="entry name" value="ACETATE COA-TRANSFERASE SUBUNIT ALPHA"/>
    <property type="match status" value="1"/>
</dbReference>